<sequence>MRLAIVARSAKLVIISLLIAAPPSVGLAQQAKDDPAAAKGKASKPEIISGVIVKAEKVAKEQLPQSKSDKAKADPVLFRLSVNTNAVWRDWVRDQAQVRDEGPAKKDAEKGANSIATKGQPVDENSLVVIEVLATTKIETRFRAPTDETSLGETSPDKVKSEEGAKSTEPPAKKPVRFRAEDLQPGLFVEAEGGKSGTKDEDAAAVITVIRPIRVVEPATRVEPAPKS</sequence>
<feature type="compositionally biased region" description="Basic and acidic residues" evidence="1">
    <location>
        <begin position="98"/>
        <end position="110"/>
    </location>
</feature>
<dbReference type="EMBL" id="JARRAG010000002">
    <property type="protein sequence ID" value="MDG3006169.1"/>
    <property type="molecule type" value="Genomic_DNA"/>
</dbReference>
<reference evidence="3 4" key="1">
    <citation type="submission" date="2023-03" db="EMBL/GenBank/DDBJ databases">
        <title>Paludisphaera mucosa sp. nov. a novel planctomycete from northern fen.</title>
        <authorList>
            <person name="Ivanova A."/>
        </authorList>
    </citation>
    <scope>NUCLEOTIDE SEQUENCE [LARGE SCALE GENOMIC DNA]</scope>
    <source>
        <strain evidence="3 4">Pla2</strain>
    </source>
</reference>
<feature type="chain" id="PRO_5047098702" evidence="2">
    <location>
        <begin position="21"/>
        <end position="228"/>
    </location>
</feature>
<evidence type="ECO:0000313" key="4">
    <source>
        <dbReference type="Proteomes" id="UP001216907"/>
    </source>
</evidence>
<dbReference type="RefSeq" id="WP_277862469.1">
    <property type="nucleotide sequence ID" value="NZ_JARRAG010000002.1"/>
</dbReference>
<feature type="region of interest" description="Disordered" evidence="1">
    <location>
        <begin position="98"/>
        <end position="119"/>
    </location>
</feature>
<comment type="caution">
    <text evidence="3">The sequence shown here is derived from an EMBL/GenBank/DDBJ whole genome shotgun (WGS) entry which is preliminary data.</text>
</comment>
<evidence type="ECO:0000256" key="2">
    <source>
        <dbReference type="SAM" id="SignalP"/>
    </source>
</evidence>
<accession>A0ABT6FF96</accession>
<evidence type="ECO:0000256" key="1">
    <source>
        <dbReference type="SAM" id="MobiDB-lite"/>
    </source>
</evidence>
<organism evidence="3 4">
    <name type="scientific">Paludisphaera mucosa</name>
    <dbReference type="NCBI Taxonomy" id="3030827"/>
    <lineage>
        <taxon>Bacteria</taxon>
        <taxon>Pseudomonadati</taxon>
        <taxon>Planctomycetota</taxon>
        <taxon>Planctomycetia</taxon>
        <taxon>Isosphaerales</taxon>
        <taxon>Isosphaeraceae</taxon>
        <taxon>Paludisphaera</taxon>
    </lineage>
</organism>
<gene>
    <name evidence="3" type="ORF">PZE19_20555</name>
</gene>
<evidence type="ECO:0000313" key="3">
    <source>
        <dbReference type="EMBL" id="MDG3006169.1"/>
    </source>
</evidence>
<dbReference type="Proteomes" id="UP001216907">
    <property type="component" value="Unassembled WGS sequence"/>
</dbReference>
<name>A0ABT6FF96_9BACT</name>
<feature type="compositionally biased region" description="Basic and acidic residues" evidence="1">
    <location>
        <begin position="155"/>
        <end position="166"/>
    </location>
</feature>
<protein>
    <submittedName>
        <fullName evidence="3">Uncharacterized protein</fullName>
    </submittedName>
</protein>
<feature type="signal peptide" evidence="2">
    <location>
        <begin position="1"/>
        <end position="20"/>
    </location>
</feature>
<proteinExistence type="predicted"/>
<keyword evidence="2" id="KW-0732">Signal</keyword>
<feature type="region of interest" description="Disordered" evidence="1">
    <location>
        <begin position="144"/>
        <end position="200"/>
    </location>
</feature>
<keyword evidence="4" id="KW-1185">Reference proteome</keyword>